<evidence type="ECO:0000256" key="12">
    <source>
        <dbReference type="ARBA" id="ARBA00048679"/>
    </source>
</evidence>
<feature type="region of interest" description="Disordered" evidence="13">
    <location>
        <begin position="337"/>
        <end position="359"/>
    </location>
</feature>
<evidence type="ECO:0000256" key="5">
    <source>
        <dbReference type="ARBA" id="ARBA00022490"/>
    </source>
</evidence>
<feature type="compositionally biased region" description="Basic and acidic residues" evidence="13">
    <location>
        <begin position="272"/>
        <end position="285"/>
    </location>
</feature>
<reference evidence="15 16" key="1">
    <citation type="submission" date="2024-09" db="EMBL/GenBank/DDBJ databases">
        <title>Chromosome-scale assembly of Riccia fluitans.</title>
        <authorList>
            <person name="Paukszto L."/>
            <person name="Sawicki J."/>
            <person name="Karawczyk K."/>
            <person name="Piernik-Szablinska J."/>
            <person name="Szczecinska M."/>
            <person name="Mazdziarz M."/>
        </authorList>
    </citation>
    <scope>NUCLEOTIDE SEQUENCE [LARGE SCALE GENOMIC DNA]</scope>
    <source>
        <strain evidence="15">Rf_01</strain>
        <tissue evidence="15">Aerial parts of the thallus</tissue>
    </source>
</reference>
<name>A0ABD1YMJ0_9MARC</name>
<feature type="region of interest" description="Disordered" evidence="13">
    <location>
        <begin position="154"/>
        <end position="175"/>
    </location>
</feature>
<dbReference type="AlphaFoldDB" id="A0ABD1YMJ0"/>
<keyword evidence="16" id="KW-1185">Reference proteome</keyword>
<evidence type="ECO:0000256" key="1">
    <source>
        <dbReference type="ARBA" id="ARBA00004286"/>
    </source>
</evidence>
<sequence length="807" mass="90895">MTLFPCYRLVQLPALMEICPIKSWRRGGTSGGNSPLKGDARCRSAGRCAGPKGNCELQLTEVLTLVMLDSSAEQKEDFIRLTLENGQEDSVCDDGVKYVGGGKKNERKSWIDRSLSNRGRRSSLSSGEEFDLSTMAFKWIDSVGSRFIPDWASKKGKQAGTGRHGTVKKSSVAKGNKRIEPPADFVEEKRAMFAEIDAYELESEEESPISLKVKHDSYVDLPIEIGLKNRRRKGVLEIVPEAGSEELSPESLSHALSAALRTPHSTTTQESSRADFVRSHNSRLRQDLSRHEDFNHLQEPPPGHSAVRTEVVHGWSLDSDEDKRDLKWDTKRFSAEYNRKSSAERRSATDNCEPAGAERVSDHFNSFASRSEKRLSSDVDDLAAGLRGLEFRESLRLSRGRDLKPLVEDRENCERKGSSESYLPQESEESSSSVEVLPEENILPIFEALMKECQQMRPLSLRDAISSFCDISSIVKLGEGTFGEAFKGNGCVVKIVPMDGDILVNGEVQKTAAEIYSEVILTNTLTRLRRIDNQARAVVSNFCTNFIETKRICICQGSYEQELIKAWEEYDAARSSDNDHPMIFRQKQMYVVFVLADGGTDLESFVLSSFSEARSILLQVVLALAVAEEACGFEHRDLHWGNVVISRDLKVEYSYYRLLGRDIRVKTFGISVSIIDFTLSRIDTGKQVFFCNLSNDPELFEGPTRDVQSDTYRRMRNLTGGHWEGSFPKTNCFWIHYLADILLNKKAYSASSQEKRALRSFCKRVLLYESAKDASSDDFFHDLKVVDSPKFSRYNRIQVGAWSSEEV</sequence>
<accession>A0ABD1YMJ0</accession>
<dbReference type="PROSITE" id="PS50011">
    <property type="entry name" value="PROTEIN_KINASE_DOM"/>
    <property type="match status" value="1"/>
</dbReference>
<evidence type="ECO:0000256" key="11">
    <source>
        <dbReference type="ARBA" id="ARBA00047899"/>
    </source>
</evidence>
<dbReference type="GO" id="GO:0005694">
    <property type="term" value="C:chromosome"/>
    <property type="evidence" value="ECO:0007669"/>
    <property type="project" value="UniProtKB-SubCell"/>
</dbReference>
<dbReference type="PANTHER" id="PTHR24419">
    <property type="entry name" value="INTERLEUKIN-1 RECEPTOR-ASSOCIATED KINASE"/>
    <property type="match status" value="1"/>
</dbReference>
<feature type="domain" description="Protein kinase" evidence="14">
    <location>
        <begin position="471"/>
        <end position="807"/>
    </location>
</feature>
<evidence type="ECO:0000259" key="14">
    <source>
        <dbReference type="PROSITE" id="PS50011"/>
    </source>
</evidence>
<evidence type="ECO:0000256" key="9">
    <source>
        <dbReference type="ARBA" id="ARBA00022777"/>
    </source>
</evidence>
<dbReference type="SMART" id="SM01331">
    <property type="entry name" value="DUF3635"/>
    <property type="match status" value="1"/>
</dbReference>
<evidence type="ECO:0000256" key="13">
    <source>
        <dbReference type="SAM" id="MobiDB-lite"/>
    </source>
</evidence>
<dbReference type="GO" id="GO:0005524">
    <property type="term" value="F:ATP binding"/>
    <property type="evidence" value="ECO:0007669"/>
    <property type="project" value="UniProtKB-KW"/>
</dbReference>
<gene>
    <name evidence="15" type="ORF">R1flu_016684</name>
</gene>
<comment type="catalytic activity">
    <reaction evidence="12">
        <text>L-seryl-[protein] + ATP = O-phospho-L-seryl-[protein] + ADP + H(+)</text>
        <dbReference type="Rhea" id="RHEA:17989"/>
        <dbReference type="Rhea" id="RHEA-COMP:9863"/>
        <dbReference type="Rhea" id="RHEA-COMP:11604"/>
        <dbReference type="ChEBI" id="CHEBI:15378"/>
        <dbReference type="ChEBI" id="CHEBI:29999"/>
        <dbReference type="ChEBI" id="CHEBI:30616"/>
        <dbReference type="ChEBI" id="CHEBI:83421"/>
        <dbReference type="ChEBI" id="CHEBI:456216"/>
        <dbReference type="EC" id="2.7.11.1"/>
    </reaction>
</comment>
<keyword evidence="6" id="KW-0723">Serine/threonine-protein kinase</keyword>
<dbReference type="InterPro" id="IPR011009">
    <property type="entry name" value="Kinase-like_dom_sf"/>
</dbReference>
<comment type="caution">
    <text evidence="15">The sequence shown here is derived from an EMBL/GenBank/DDBJ whole genome shotgun (WGS) entry which is preliminary data.</text>
</comment>
<organism evidence="15 16">
    <name type="scientific">Riccia fluitans</name>
    <dbReference type="NCBI Taxonomy" id="41844"/>
    <lineage>
        <taxon>Eukaryota</taxon>
        <taxon>Viridiplantae</taxon>
        <taxon>Streptophyta</taxon>
        <taxon>Embryophyta</taxon>
        <taxon>Marchantiophyta</taxon>
        <taxon>Marchantiopsida</taxon>
        <taxon>Marchantiidae</taxon>
        <taxon>Marchantiales</taxon>
        <taxon>Ricciaceae</taxon>
        <taxon>Riccia</taxon>
    </lineage>
</organism>
<feature type="compositionally biased region" description="Low complexity" evidence="13">
    <location>
        <begin position="419"/>
        <end position="434"/>
    </location>
</feature>
<feature type="region of interest" description="Disordered" evidence="13">
    <location>
        <begin position="408"/>
        <end position="434"/>
    </location>
</feature>
<evidence type="ECO:0000256" key="8">
    <source>
        <dbReference type="ARBA" id="ARBA00022741"/>
    </source>
</evidence>
<dbReference type="GO" id="GO:0035173">
    <property type="term" value="F:histone kinase activity"/>
    <property type="evidence" value="ECO:0007669"/>
    <property type="project" value="UniProtKB-ARBA"/>
</dbReference>
<dbReference type="FunFam" id="1.10.510.10:FF:000401">
    <property type="entry name" value="serine/threonine-protein kinase haspin"/>
    <property type="match status" value="1"/>
</dbReference>
<protein>
    <recommendedName>
        <fullName evidence="3">non-specific serine/threonine protein kinase</fullName>
        <ecNumber evidence="3">2.7.11.1</ecNumber>
    </recommendedName>
</protein>
<comment type="catalytic activity">
    <reaction evidence="11">
        <text>L-threonyl-[protein] + ATP = O-phospho-L-threonyl-[protein] + ADP + H(+)</text>
        <dbReference type="Rhea" id="RHEA:46608"/>
        <dbReference type="Rhea" id="RHEA-COMP:11060"/>
        <dbReference type="Rhea" id="RHEA-COMP:11605"/>
        <dbReference type="ChEBI" id="CHEBI:15378"/>
        <dbReference type="ChEBI" id="CHEBI:30013"/>
        <dbReference type="ChEBI" id="CHEBI:30616"/>
        <dbReference type="ChEBI" id="CHEBI:61977"/>
        <dbReference type="ChEBI" id="CHEBI:456216"/>
        <dbReference type="EC" id="2.7.11.1"/>
    </reaction>
</comment>
<dbReference type="EMBL" id="JBHFFA010000004">
    <property type="protein sequence ID" value="KAL2631998.1"/>
    <property type="molecule type" value="Genomic_DNA"/>
</dbReference>
<feature type="compositionally biased region" description="Basic and acidic residues" evidence="13">
    <location>
        <begin position="408"/>
        <end position="418"/>
    </location>
</feature>
<keyword evidence="10" id="KW-0067">ATP-binding</keyword>
<dbReference type="GO" id="GO:0005737">
    <property type="term" value="C:cytoplasm"/>
    <property type="evidence" value="ECO:0007669"/>
    <property type="project" value="UniProtKB-SubCell"/>
</dbReference>
<evidence type="ECO:0000313" key="15">
    <source>
        <dbReference type="EMBL" id="KAL2631998.1"/>
    </source>
</evidence>
<dbReference type="Pfam" id="PF12330">
    <property type="entry name" value="Haspin_kinase"/>
    <property type="match status" value="1"/>
</dbReference>
<dbReference type="GO" id="GO:0004674">
    <property type="term" value="F:protein serine/threonine kinase activity"/>
    <property type="evidence" value="ECO:0007669"/>
    <property type="project" value="UniProtKB-KW"/>
</dbReference>
<evidence type="ECO:0000256" key="7">
    <source>
        <dbReference type="ARBA" id="ARBA00022679"/>
    </source>
</evidence>
<evidence type="ECO:0000256" key="3">
    <source>
        <dbReference type="ARBA" id="ARBA00012513"/>
    </source>
</evidence>
<feature type="region of interest" description="Disordered" evidence="13">
    <location>
        <begin position="259"/>
        <end position="285"/>
    </location>
</feature>
<dbReference type="EC" id="2.7.11.1" evidence="3"/>
<evidence type="ECO:0000313" key="16">
    <source>
        <dbReference type="Proteomes" id="UP001605036"/>
    </source>
</evidence>
<dbReference type="Proteomes" id="UP001605036">
    <property type="component" value="Unassembled WGS sequence"/>
</dbReference>
<dbReference type="Gene3D" id="1.10.510.10">
    <property type="entry name" value="Transferase(Phosphotransferase) domain 1"/>
    <property type="match status" value="1"/>
</dbReference>
<dbReference type="SUPFAM" id="SSF56112">
    <property type="entry name" value="Protein kinase-like (PK-like)"/>
    <property type="match status" value="1"/>
</dbReference>
<dbReference type="InterPro" id="IPR024604">
    <property type="entry name" value="GSG2_C"/>
</dbReference>
<dbReference type="InterPro" id="IPR000719">
    <property type="entry name" value="Prot_kinase_dom"/>
</dbReference>
<evidence type="ECO:0000256" key="2">
    <source>
        <dbReference type="ARBA" id="ARBA00004496"/>
    </source>
</evidence>
<evidence type="ECO:0000256" key="6">
    <source>
        <dbReference type="ARBA" id="ARBA00022527"/>
    </source>
</evidence>
<keyword evidence="4" id="KW-0158">Chromosome</keyword>
<evidence type="ECO:0000256" key="10">
    <source>
        <dbReference type="ARBA" id="ARBA00022840"/>
    </source>
</evidence>
<keyword evidence="8" id="KW-0547">Nucleotide-binding</keyword>
<evidence type="ECO:0000256" key="4">
    <source>
        <dbReference type="ARBA" id="ARBA00022454"/>
    </source>
</evidence>
<keyword evidence="9" id="KW-0418">Kinase</keyword>
<comment type="subcellular location">
    <subcellularLocation>
        <location evidence="1">Chromosome</location>
    </subcellularLocation>
    <subcellularLocation>
        <location evidence="2">Cytoplasm</location>
    </subcellularLocation>
</comment>
<dbReference type="SMART" id="SM00220">
    <property type="entry name" value="S_TKc"/>
    <property type="match status" value="1"/>
</dbReference>
<keyword evidence="7" id="KW-0808">Transferase</keyword>
<keyword evidence="5" id="KW-0963">Cytoplasm</keyword>
<dbReference type="Gene3D" id="3.30.200.20">
    <property type="entry name" value="Phosphorylase Kinase, domain 1"/>
    <property type="match status" value="1"/>
</dbReference>
<feature type="compositionally biased region" description="Basic and acidic residues" evidence="13">
    <location>
        <begin position="337"/>
        <end position="348"/>
    </location>
</feature>
<proteinExistence type="predicted"/>
<dbReference type="PANTHER" id="PTHR24419:SF18">
    <property type="entry name" value="SERINE_THREONINE-PROTEIN KINASE HASPIN"/>
    <property type="match status" value="1"/>
</dbReference>